<dbReference type="InterPro" id="IPR001684">
    <property type="entry name" value="Ribosomal_bL27"/>
</dbReference>
<comment type="caution">
    <text evidence="6">The sequence shown here is derived from an EMBL/GenBank/DDBJ whole genome shotgun (WGS) entry which is preliminary data.</text>
</comment>
<gene>
    <name evidence="5" type="primary">rpmA</name>
    <name evidence="6" type="ORF">A3H61_00635</name>
</gene>
<sequence length="92" mass="10111">MAHKKAGGSTRLGRDSNPQYLGVKVYGGQVVGAGNVIIRQRGTHFHPGFHVKRGKGDTLFAMKDGVVEFKTKKVRNFTGNLVKRTFVNVVLE</sequence>
<evidence type="ECO:0000256" key="3">
    <source>
        <dbReference type="ARBA" id="ARBA00023274"/>
    </source>
</evidence>
<evidence type="ECO:0000256" key="1">
    <source>
        <dbReference type="ARBA" id="ARBA00010797"/>
    </source>
</evidence>
<dbReference type="Proteomes" id="UP000178315">
    <property type="component" value="Unassembled WGS sequence"/>
</dbReference>
<keyword evidence="3 5" id="KW-0687">Ribonucleoprotein</keyword>
<dbReference type="AlphaFoldDB" id="A0A1G2A9V6"/>
<dbReference type="EMBL" id="MHJU01000009">
    <property type="protein sequence ID" value="OGY73678.1"/>
    <property type="molecule type" value="Genomic_DNA"/>
</dbReference>
<evidence type="ECO:0000313" key="6">
    <source>
        <dbReference type="EMBL" id="OGY73678.1"/>
    </source>
</evidence>
<evidence type="ECO:0000313" key="7">
    <source>
        <dbReference type="Proteomes" id="UP000178315"/>
    </source>
</evidence>
<proteinExistence type="inferred from homology"/>
<comment type="similarity">
    <text evidence="1 5">Belongs to the bacterial ribosomal protein bL27 family.</text>
</comment>
<protein>
    <recommendedName>
        <fullName evidence="4 5">Large ribosomal subunit protein bL27</fullName>
    </recommendedName>
</protein>
<dbReference type="InterPro" id="IPR018261">
    <property type="entry name" value="Ribosomal_bL27_CS"/>
</dbReference>
<keyword evidence="2 5" id="KW-0689">Ribosomal protein</keyword>
<organism evidence="6 7">
    <name type="scientific">Candidatus Jacksonbacteria bacterium RIFCSPLOWO2_02_FULL_44_20</name>
    <dbReference type="NCBI Taxonomy" id="1798460"/>
    <lineage>
        <taxon>Bacteria</taxon>
        <taxon>Candidatus Jacksoniibacteriota</taxon>
    </lineage>
</organism>
<dbReference type="PRINTS" id="PR00063">
    <property type="entry name" value="RIBOSOMALL27"/>
</dbReference>
<evidence type="ECO:0000256" key="4">
    <source>
        <dbReference type="ARBA" id="ARBA00035175"/>
    </source>
</evidence>
<name>A0A1G2A9V6_9BACT</name>
<evidence type="ECO:0000256" key="5">
    <source>
        <dbReference type="HAMAP-Rule" id="MF_00539"/>
    </source>
</evidence>
<dbReference type="GO" id="GO:0022625">
    <property type="term" value="C:cytosolic large ribosomal subunit"/>
    <property type="evidence" value="ECO:0007669"/>
    <property type="project" value="TreeGrafter"/>
</dbReference>
<dbReference type="GO" id="GO:0006412">
    <property type="term" value="P:translation"/>
    <property type="evidence" value="ECO:0007669"/>
    <property type="project" value="UniProtKB-UniRule"/>
</dbReference>
<dbReference type="GO" id="GO:0003735">
    <property type="term" value="F:structural constituent of ribosome"/>
    <property type="evidence" value="ECO:0007669"/>
    <property type="project" value="InterPro"/>
</dbReference>
<dbReference type="Gene3D" id="2.40.50.100">
    <property type="match status" value="1"/>
</dbReference>
<dbReference type="FunFam" id="2.40.50.100:FF:000020">
    <property type="entry name" value="50S ribosomal protein L27"/>
    <property type="match status" value="1"/>
</dbReference>
<dbReference type="HAMAP" id="MF_00539">
    <property type="entry name" value="Ribosomal_bL27"/>
    <property type="match status" value="1"/>
</dbReference>
<evidence type="ECO:0000256" key="2">
    <source>
        <dbReference type="ARBA" id="ARBA00022980"/>
    </source>
</evidence>
<dbReference type="SUPFAM" id="SSF110324">
    <property type="entry name" value="Ribosomal L27 protein-like"/>
    <property type="match status" value="1"/>
</dbReference>
<dbReference type="PANTHER" id="PTHR15893">
    <property type="entry name" value="RIBOSOMAL PROTEIN L27"/>
    <property type="match status" value="1"/>
</dbReference>
<reference evidence="6 7" key="1">
    <citation type="journal article" date="2016" name="Nat. Commun.">
        <title>Thousands of microbial genomes shed light on interconnected biogeochemical processes in an aquifer system.</title>
        <authorList>
            <person name="Anantharaman K."/>
            <person name="Brown C.T."/>
            <person name="Hug L.A."/>
            <person name="Sharon I."/>
            <person name="Castelle C.J."/>
            <person name="Probst A.J."/>
            <person name="Thomas B.C."/>
            <person name="Singh A."/>
            <person name="Wilkins M.J."/>
            <person name="Karaoz U."/>
            <person name="Brodie E.L."/>
            <person name="Williams K.H."/>
            <person name="Hubbard S.S."/>
            <person name="Banfield J.F."/>
        </authorList>
    </citation>
    <scope>NUCLEOTIDE SEQUENCE [LARGE SCALE GENOMIC DNA]</scope>
</reference>
<dbReference type="Pfam" id="PF01016">
    <property type="entry name" value="Ribosomal_L27"/>
    <property type="match status" value="1"/>
</dbReference>
<dbReference type="PROSITE" id="PS00831">
    <property type="entry name" value="RIBOSOMAL_L27"/>
    <property type="match status" value="1"/>
</dbReference>
<dbReference type="NCBIfam" id="TIGR00062">
    <property type="entry name" value="L27"/>
    <property type="match status" value="1"/>
</dbReference>
<dbReference type="PANTHER" id="PTHR15893:SF0">
    <property type="entry name" value="LARGE RIBOSOMAL SUBUNIT PROTEIN BL27M"/>
    <property type="match status" value="1"/>
</dbReference>
<accession>A0A1G2A9V6</accession>